<protein>
    <submittedName>
        <fullName evidence="5">FlgN protein</fullName>
    </submittedName>
</protein>
<dbReference type="GO" id="GO:0044780">
    <property type="term" value="P:bacterial-type flagellum assembly"/>
    <property type="evidence" value="ECO:0007669"/>
    <property type="project" value="InterPro"/>
</dbReference>
<keyword evidence="6" id="KW-1185">Reference proteome</keyword>
<comment type="similarity">
    <text evidence="2">Belongs to the FlgN family.</text>
</comment>
<evidence type="ECO:0000256" key="4">
    <source>
        <dbReference type="SAM" id="Coils"/>
    </source>
</evidence>
<comment type="function">
    <text evidence="1">Required for the efficient initiation of filament assembly.</text>
</comment>
<dbReference type="AlphaFoldDB" id="A0A1L8CKK1"/>
<accession>A0A1L8CKK1</accession>
<evidence type="ECO:0000313" key="5">
    <source>
        <dbReference type="EMBL" id="GAV19433.1"/>
    </source>
</evidence>
<evidence type="ECO:0000313" key="6">
    <source>
        <dbReference type="Proteomes" id="UP000231632"/>
    </source>
</evidence>
<gene>
    <name evidence="5" type="ORF">MMIC_P0367</name>
</gene>
<comment type="caution">
    <text evidence="5">The sequence shown here is derived from an EMBL/GenBank/DDBJ whole genome shotgun (WGS) entry which is preliminary data.</text>
</comment>
<name>A0A1L8CKK1_9PROT</name>
<dbReference type="RefSeq" id="WP_072658619.1">
    <property type="nucleotide sequence ID" value="NZ_BDFD01000002.1"/>
</dbReference>
<keyword evidence="3" id="KW-1005">Bacterial flagellum biogenesis</keyword>
<dbReference type="EMBL" id="BDFD01000002">
    <property type="protein sequence ID" value="GAV19433.1"/>
    <property type="molecule type" value="Genomic_DNA"/>
</dbReference>
<organism evidence="5 6">
    <name type="scientific">Mariprofundus micogutta</name>
    <dbReference type="NCBI Taxonomy" id="1921010"/>
    <lineage>
        <taxon>Bacteria</taxon>
        <taxon>Pseudomonadati</taxon>
        <taxon>Pseudomonadota</taxon>
        <taxon>Candidatius Mariprofundia</taxon>
        <taxon>Mariprofundales</taxon>
        <taxon>Mariprofundaceae</taxon>
        <taxon>Mariprofundus</taxon>
    </lineage>
</organism>
<feature type="coiled-coil region" evidence="4">
    <location>
        <begin position="11"/>
        <end position="67"/>
    </location>
</feature>
<dbReference type="Gene3D" id="1.20.58.300">
    <property type="entry name" value="FlgN-like"/>
    <property type="match status" value="1"/>
</dbReference>
<reference evidence="5 6" key="1">
    <citation type="journal article" date="2017" name="Arch. Microbiol.">
        <title>Mariprofundus micogutta sp. nov., a novel iron-oxidizing zetaproteobacterium isolated from a deep-sea hydrothermal field at the Bayonnaise knoll of the Izu-Ogasawara arc, and a description of Mariprofundales ord. nov. and Zetaproteobacteria classis nov.</title>
        <authorList>
            <person name="Makita H."/>
            <person name="Tanaka E."/>
            <person name="Mitsunobu S."/>
            <person name="Miyazaki M."/>
            <person name="Nunoura T."/>
            <person name="Uematsu K."/>
            <person name="Takaki Y."/>
            <person name="Nishi S."/>
            <person name="Shimamura S."/>
            <person name="Takai K."/>
        </authorList>
    </citation>
    <scope>NUCLEOTIDE SEQUENCE [LARGE SCALE GENOMIC DNA]</scope>
    <source>
        <strain evidence="5 6">ET2</strain>
    </source>
</reference>
<evidence type="ECO:0000256" key="2">
    <source>
        <dbReference type="ARBA" id="ARBA00007703"/>
    </source>
</evidence>
<evidence type="ECO:0000256" key="1">
    <source>
        <dbReference type="ARBA" id="ARBA00002397"/>
    </source>
</evidence>
<evidence type="ECO:0000256" key="3">
    <source>
        <dbReference type="ARBA" id="ARBA00022795"/>
    </source>
</evidence>
<dbReference type="InterPro" id="IPR007809">
    <property type="entry name" value="FlgN-like"/>
</dbReference>
<dbReference type="SUPFAM" id="SSF140566">
    <property type="entry name" value="FlgN-like"/>
    <property type="match status" value="1"/>
</dbReference>
<dbReference type="Pfam" id="PF05130">
    <property type="entry name" value="FlgN"/>
    <property type="match status" value="1"/>
</dbReference>
<dbReference type="Proteomes" id="UP000231632">
    <property type="component" value="Unassembled WGS sequence"/>
</dbReference>
<dbReference type="STRING" id="1921010.MMIC_P0367"/>
<keyword evidence="4" id="KW-0175">Coiled coil</keyword>
<sequence>MVINQLSAETMQQLRNILEQMNNYAVALEEVSKQEQDAIHVLDSDRIMQLSDRRVALHQQLAALEAECHGLLRSQGIADDMTLAVVIDMYCGSNAADFQALRRKLYERIIHVDKCTQDNRLHLLAAYNVTSTILQQLGLSQNESTYSRSTVK</sequence>
<dbReference type="OrthoDB" id="5298302at2"/>
<proteinExistence type="inferred from homology"/>
<dbReference type="InterPro" id="IPR036679">
    <property type="entry name" value="FlgN-like_sf"/>
</dbReference>